<protein>
    <submittedName>
        <fullName evidence="3">Glycosyltransferase</fullName>
    </submittedName>
</protein>
<dbReference type="InterPro" id="IPR001296">
    <property type="entry name" value="Glyco_trans_1"/>
</dbReference>
<sequence length="363" mass="41449">MKKKHKILQIVDSLEIGGSERMSVNICNSFTLNKIENYLVVSRKTGFLYNFIKEKENVTFLNKKGFLDLMAFLKLFKLVRSYKPSVVHAHQTSIYWIFLVKLLFPRVIVIWHDHWGYSDLLKDSDRKIIKYFSFLINGVVCVNEKIKEWNIKHLKVKKEAIVYIPNYSLLEIIKAKKSDKFVLACVANIRNQKDHINLLKACFLLKEQNIDFELLLAGSLTDVNYVKKIKNKIIELDLGDNVSFLGPVINISEVLSNSDVGILSSVSEGLPLSLLEYGLAELPVVCTNVGQCKEVLGNGEFGWIVPPKSPQKLADALKEVFENRELANLKAIGLKKNIQNHYGSKKFILKYLNLLNNVNYSAI</sequence>
<dbReference type="CDD" id="cd03801">
    <property type="entry name" value="GT4_PimA-like"/>
    <property type="match status" value="1"/>
</dbReference>
<dbReference type="RefSeq" id="WP_345170052.1">
    <property type="nucleotide sequence ID" value="NZ_BAABJK010000009.1"/>
</dbReference>
<dbReference type="Pfam" id="PF13439">
    <property type="entry name" value="Glyco_transf_4"/>
    <property type="match status" value="1"/>
</dbReference>
<organism evidence="3 4">
    <name type="scientific">Algibacter aquimarinus</name>
    <dbReference type="NCBI Taxonomy" id="1136748"/>
    <lineage>
        <taxon>Bacteria</taxon>
        <taxon>Pseudomonadati</taxon>
        <taxon>Bacteroidota</taxon>
        <taxon>Flavobacteriia</taxon>
        <taxon>Flavobacteriales</taxon>
        <taxon>Flavobacteriaceae</taxon>
        <taxon>Algibacter</taxon>
    </lineage>
</organism>
<dbReference type="Gene3D" id="3.40.50.2000">
    <property type="entry name" value="Glycogen Phosphorylase B"/>
    <property type="match status" value="2"/>
</dbReference>
<evidence type="ECO:0000313" key="3">
    <source>
        <dbReference type="EMBL" id="GAA4975938.1"/>
    </source>
</evidence>
<dbReference type="SUPFAM" id="SSF53756">
    <property type="entry name" value="UDP-Glycosyltransferase/glycogen phosphorylase"/>
    <property type="match status" value="1"/>
</dbReference>
<dbReference type="Pfam" id="PF00534">
    <property type="entry name" value="Glycos_transf_1"/>
    <property type="match status" value="1"/>
</dbReference>
<dbReference type="Proteomes" id="UP001501692">
    <property type="component" value="Unassembled WGS sequence"/>
</dbReference>
<evidence type="ECO:0000259" key="1">
    <source>
        <dbReference type="Pfam" id="PF00534"/>
    </source>
</evidence>
<evidence type="ECO:0000313" key="4">
    <source>
        <dbReference type="Proteomes" id="UP001501692"/>
    </source>
</evidence>
<name>A0ABP9HQB0_9FLAO</name>
<dbReference type="PANTHER" id="PTHR12526">
    <property type="entry name" value="GLYCOSYLTRANSFERASE"/>
    <property type="match status" value="1"/>
</dbReference>
<feature type="domain" description="Glycosyl transferase family 1" evidence="1">
    <location>
        <begin position="174"/>
        <end position="327"/>
    </location>
</feature>
<accession>A0ABP9HQB0</accession>
<evidence type="ECO:0000259" key="2">
    <source>
        <dbReference type="Pfam" id="PF13439"/>
    </source>
</evidence>
<feature type="domain" description="Glycosyltransferase subfamily 4-like N-terminal" evidence="2">
    <location>
        <begin position="16"/>
        <end position="166"/>
    </location>
</feature>
<gene>
    <name evidence="3" type="ORF">GCM10023315_28390</name>
</gene>
<proteinExistence type="predicted"/>
<reference evidence="4" key="1">
    <citation type="journal article" date="2019" name="Int. J. Syst. Evol. Microbiol.">
        <title>The Global Catalogue of Microorganisms (GCM) 10K type strain sequencing project: providing services to taxonomists for standard genome sequencing and annotation.</title>
        <authorList>
            <consortium name="The Broad Institute Genomics Platform"/>
            <consortium name="The Broad Institute Genome Sequencing Center for Infectious Disease"/>
            <person name="Wu L."/>
            <person name="Ma J."/>
        </authorList>
    </citation>
    <scope>NUCLEOTIDE SEQUENCE [LARGE SCALE GENOMIC DNA]</scope>
    <source>
        <strain evidence="4">JCM 18287</strain>
    </source>
</reference>
<dbReference type="EMBL" id="BAABJK010000009">
    <property type="protein sequence ID" value="GAA4975938.1"/>
    <property type="molecule type" value="Genomic_DNA"/>
</dbReference>
<comment type="caution">
    <text evidence="3">The sequence shown here is derived from an EMBL/GenBank/DDBJ whole genome shotgun (WGS) entry which is preliminary data.</text>
</comment>
<keyword evidence="4" id="KW-1185">Reference proteome</keyword>
<dbReference type="InterPro" id="IPR028098">
    <property type="entry name" value="Glyco_trans_4-like_N"/>
</dbReference>